<evidence type="ECO:0000256" key="1">
    <source>
        <dbReference type="SAM" id="MobiDB-lite"/>
    </source>
</evidence>
<name>A0A835Y7S4_9CHLO</name>
<reference evidence="2" key="1">
    <citation type="journal article" date="2020" name="bioRxiv">
        <title>Comparative genomics of Chlamydomonas.</title>
        <authorList>
            <person name="Craig R.J."/>
            <person name="Hasan A.R."/>
            <person name="Ness R.W."/>
            <person name="Keightley P.D."/>
        </authorList>
    </citation>
    <scope>NUCLEOTIDE SEQUENCE</scope>
    <source>
        <strain evidence="2">CCAP 11/70</strain>
    </source>
</reference>
<proteinExistence type="predicted"/>
<dbReference type="OrthoDB" id="563443at2759"/>
<protein>
    <submittedName>
        <fullName evidence="2">Uncharacterized protein</fullName>
    </submittedName>
</protein>
<feature type="region of interest" description="Disordered" evidence="1">
    <location>
        <begin position="129"/>
        <end position="155"/>
    </location>
</feature>
<dbReference type="Proteomes" id="UP000612055">
    <property type="component" value="Unassembled WGS sequence"/>
</dbReference>
<organism evidence="2 3">
    <name type="scientific">Edaphochlamys debaryana</name>
    <dbReference type="NCBI Taxonomy" id="47281"/>
    <lineage>
        <taxon>Eukaryota</taxon>
        <taxon>Viridiplantae</taxon>
        <taxon>Chlorophyta</taxon>
        <taxon>core chlorophytes</taxon>
        <taxon>Chlorophyceae</taxon>
        <taxon>CS clade</taxon>
        <taxon>Chlamydomonadales</taxon>
        <taxon>Chlamydomonadales incertae sedis</taxon>
        <taxon>Edaphochlamys</taxon>
    </lineage>
</organism>
<dbReference type="EMBL" id="JAEHOE010000013">
    <property type="protein sequence ID" value="KAG2497643.1"/>
    <property type="molecule type" value="Genomic_DNA"/>
</dbReference>
<comment type="caution">
    <text evidence="2">The sequence shown here is derived from an EMBL/GenBank/DDBJ whole genome shotgun (WGS) entry which is preliminary data.</text>
</comment>
<sequence length="275" mass="27051">MGPNFGALTLALSPGQRHTGHLSRISRAAAAAAICAVRGYSSGLPRIDPVQQLLAAVRESVDDVTGDPTAVAGAAASLISSFPGGGALPAPALLAAAAGVGAVYAHSAANAVVSGCRNARGSVDEGCIVGGDDDSDEEEAEAQSGAGTTGGGAQPSQESFAVKVAHLIADCVVGRRSPSSARHALRRRMRTMAAGASLAWTAVNVGSLCLALASGPEAVLDGDLLHGAHALLDVCGNLPNLGEVMSDLVHLGTAVGLTVDAVSGRLPTASSSGVP</sequence>
<keyword evidence="3" id="KW-1185">Reference proteome</keyword>
<dbReference type="AlphaFoldDB" id="A0A835Y7S4"/>
<accession>A0A835Y7S4</accession>
<gene>
    <name evidence="2" type="ORF">HYH03_004382</name>
</gene>
<feature type="compositionally biased region" description="Acidic residues" evidence="1">
    <location>
        <begin position="131"/>
        <end position="141"/>
    </location>
</feature>
<evidence type="ECO:0000313" key="2">
    <source>
        <dbReference type="EMBL" id="KAG2497643.1"/>
    </source>
</evidence>
<evidence type="ECO:0000313" key="3">
    <source>
        <dbReference type="Proteomes" id="UP000612055"/>
    </source>
</evidence>